<dbReference type="InterPro" id="IPR014710">
    <property type="entry name" value="RmlC-like_jellyroll"/>
</dbReference>
<dbReference type="InterPro" id="IPR039935">
    <property type="entry name" value="YML079W-like"/>
</dbReference>
<dbReference type="CDD" id="cd06121">
    <property type="entry name" value="cupin_YML079wp"/>
    <property type="match status" value="1"/>
</dbReference>
<gene>
    <name evidence="2" type="ORF">FHS18_004094</name>
</gene>
<dbReference type="SUPFAM" id="SSF51182">
    <property type="entry name" value="RmlC-like cupins"/>
    <property type="match status" value="1"/>
</dbReference>
<dbReference type="AlphaFoldDB" id="A0A7W5FP56"/>
<sequence length="157" mass="17254">MTTPKRSPLIEQLGLHPHVEGGWYKELWKANFQISKEVLGGKYSGPRPAATSIYFLLHEDETSDWHVVLSDELWLYHSGSPLRLTLGGSGDSPEDGEEFILGLDIASGQLPQVLIPAGVWQKAEPLGEEPVFVSCVVAPGFHYDDFTLIPRNASAAE</sequence>
<reference evidence="2 3" key="1">
    <citation type="submission" date="2020-08" db="EMBL/GenBank/DDBJ databases">
        <title>Genomic Encyclopedia of Type Strains, Phase III (KMG-III): the genomes of soil and plant-associated and newly described type strains.</title>
        <authorList>
            <person name="Whitman W."/>
        </authorList>
    </citation>
    <scope>NUCLEOTIDE SEQUENCE [LARGE SCALE GENOMIC DNA]</scope>
    <source>
        <strain evidence="2 3">CECT 5862</strain>
    </source>
</reference>
<name>A0A7W5FP56_9BACL</name>
<protein>
    <recommendedName>
        <fullName evidence="1">DUF985 domain-containing protein</fullName>
    </recommendedName>
</protein>
<proteinExistence type="predicted"/>
<organism evidence="2 3">
    <name type="scientific">Paenibacillus phyllosphaerae</name>
    <dbReference type="NCBI Taxonomy" id="274593"/>
    <lineage>
        <taxon>Bacteria</taxon>
        <taxon>Bacillati</taxon>
        <taxon>Bacillota</taxon>
        <taxon>Bacilli</taxon>
        <taxon>Bacillales</taxon>
        <taxon>Paenibacillaceae</taxon>
        <taxon>Paenibacillus</taxon>
    </lineage>
</organism>
<comment type="caution">
    <text evidence="2">The sequence shown here is derived from an EMBL/GenBank/DDBJ whole genome shotgun (WGS) entry which is preliminary data.</text>
</comment>
<dbReference type="PANTHER" id="PTHR33387:SF3">
    <property type="entry name" value="DUF985 DOMAIN-CONTAINING PROTEIN"/>
    <property type="match status" value="1"/>
</dbReference>
<feature type="domain" description="DUF985" evidence="1">
    <location>
        <begin position="9"/>
        <end position="148"/>
    </location>
</feature>
<dbReference type="PANTHER" id="PTHR33387">
    <property type="entry name" value="RMLC-LIKE JELLY ROLL FOLD PROTEIN"/>
    <property type="match status" value="1"/>
</dbReference>
<dbReference type="EMBL" id="JACHXK010000010">
    <property type="protein sequence ID" value="MBB3112016.1"/>
    <property type="molecule type" value="Genomic_DNA"/>
</dbReference>
<evidence type="ECO:0000313" key="2">
    <source>
        <dbReference type="EMBL" id="MBB3112016.1"/>
    </source>
</evidence>
<dbReference type="InterPro" id="IPR009327">
    <property type="entry name" value="Cupin_DUF985"/>
</dbReference>
<accession>A0A7W5FP56</accession>
<dbReference type="InterPro" id="IPR011051">
    <property type="entry name" value="RmlC_Cupin_sf"/>
</dbReference>
<keyword evidence="3" id="KW-1185">Reference proteome</keyword>
<evidence type="ECO:0000259" key="1">
    <source>
        <dbReference type="Pfam" id="PF06172"/>
    </source>
</evidence>
<evidence type="ECO:0000313" key="3">
    <source>
        <dbReference type="Proteomes" id="UP000570361"/>
    </source>
</evidence>
<dbReference type="Proteomes" id="UP000570361">
    <property type="component" value="Unassembled WGS sequence"/>
</dbReference>
<dbReference type="RefSeq" id="WP_183601899.1">
    <property type="nucleotide sequence ID" value="NZ_JACHXK010000010.1"/>
</dbReference>
<dbReference type="Gene3D" id="2.60.120.10">
    <property type="entry name" value="Jelly Rolls"/>
    <property type="match status" value="1"/>
</dbReference>
<dbReference type="Pfam" id="PF06172">
    <property type="entry name" value="Cupin_5"/>
    <property type="match status" value="1"/>
</dbReference>